<gene>
    <name evidence="1" type="ORF">DX927_20130</name>
</gene>
<evidence type="ECO:0000313" key="1">
    <source>
        <dbReference type="EMBL" id="KAA6447586.1"/>
    </source>
</evidence>
<dbReference type="InterPro" id="IPR006450">
    <property type="entry name" value="Phage_HK97_gp6-like"/>
</dbReference>
<dbReference type="InterPro" id="IPR056951">
    <property type="entry name" value="Phage_connect_2"/>
</dbReference>
<organism evidence="1 2">
    <name type="scientific">Bacillus swezeyi</name>
    <dbReference type="NCBI Taxonomy" id="1925020"/>
    <lineage>
        <taxon>Bacteria</taxon>
        <taxon>Bacillati</taxon>
        <taxon>Bacillota</taxon>
        <taxon>Bacilli</taxon>
        <taxon>Bacillales</taxon>
        <taxon>Bacillaceae</taxon>
        <taxon>Bacillus</taxon>
    </lineage>
</organism>
<protein>
    <submittedName>
        <fullName evidence="1">DNA-packaging protein</fullName>
    </submittedName>
</protein>
<name>A0A5M8RL13_9BACI</name>
<dbReference type="Proteomes" id="UP000324326">
    <property type="component" value="Unassembled WGS sequence"/>
</dbReference>
<dbReference type="Pfam" id="PF24829">
    <property type="entry name" value="Phage_connect_2"/>
    <property type="match status" value="1"/>
</dbReference>
<dbReference type="AlphaFoldDB" id="A0A5M8RL13"/>
<sequence length="92" mass="10330">MMFEAVKRALRITHSLLDDEISDLIGAARQDLIQSGVSDLKAESEDDPLIKRAIITYSKAHFGMANVDSEKYQKSYDMLKNHLALAGDYNVQ</sequence>
<dbReference type="CDD" id="cd08054">
    <property type="entry name" value="gp6"/>
    <property type="match status" value="1"/>
</dbReference>
<dbReference type="RefSeq" id="WP_148958310.1">
    <property type="nucleotide sequence ID" value="NZ_QSND01000005.1"/>
</dbReference>
<proteinExistence type="predicted"/>
<accession>A0A5M8RL13</accession>
<dbReference type="EMBL" id="QSND01000005">
    <property type="protein sequence ID" value="KAA6447586.1"/>
    <property type="molecule type" value="Genomic_DNA"/>
</dbReference>
<comment type="caution">
    <text evidence="1">The sequence shown here is derived from an EMBL/GenBank/DDBJ whole genome shotgun (WGS) entry which is preliminary data.</text>
</comment>
<reference evidence="1 2" key="1">
    <citation type="submission" date="2018-08" db="EMBL/GenBank/DDBJ databases">
        <title>Bacillus phenotypic plasticity.</title>
        <authorList>
            <person name="Hurtado E."/>
        </authorList>
    </citation>
    <scope>NUCLEOTIDE SEQUENCE [LARGE SCALE GENOMIC DNA]</scope>
    <source>
        <strain evidence="1 2">427</strain>
    </source>
</reference>
<evidence type="ECO:0000313" key="2">
    <source>
        <dbReference type="Proteomes" id="UP000324326"/>
    </source>
</evidence>
<dbReference type="NCBIfam" id="TIGR01560">
    <property type="entry name" value="put_DNA_pack"/>
    <property type="match status" value="1"/>
</dbReference>